<name>A0A4S3PL29_9BACI</name>
<feature type="compositionally biased region" description="Polar residues" evidence="1">
    <location>
        <begin position="117"/>
        <end position="128"/>
    </location>
</feature>
<dbReference type="Gene3D" id="3.40.33.10">
    <property type="entry name" value="CAP"/>
    <property type="match status" value="1"/>
</dbReference>
<dbReference type="SUPFAM" id="SSF55797">
    <property type="entry name" value="PR-1-like"/>
    <property type="match status" value="1"/>
</dbReference>
<dbReference type="Pfam" id="PF00188">
    <property type="entry name" value="CAP"/>
    <property type="match status" value="1"/>
</dbReference>
<feature type="domain" description="SCP" evidence="3">
    <location>
        <begin position="156"/>
        <end position="266"/>
    </location>
</feature>
<evidence type="ECO:0000313" key="5">
    <source>
        <dbReference type="Proteomes" id="UP000306477"/>
    </source>
</evidence>
<feature type="signal peptide" evidence="2">
    <location>
        <begin position="1"/>
        <end position="27"/>
    </location>
</feature>
<dbReference type="RefSeq" id="WP_136381265.1">
    <property type="nucleotide sequence ID" value="NZ_SLUB01000052.1"/>
</dbReference>
<dbReference type="OrthoDB" id="9783944at2"/>
<protein>
    <submittedName>
        <fullName evidence="4">SCP-like extracellular protein</fullName>
    </submittedName>
</protein>
<dbReference type="Proteomes" id="UP000306477">
    <property type="component" value="Unassembled WGS sequence"/>
</dbReference>
<keyword evidence="5" id="KW-1185">Reference proteome</keyword>
<sequence length="271" mass="29542">MQRFTKTGIAILGSAMLLLSACNNNNAADDTDTNRSANVENVNNGYIIKQDRPYRTTTSSDKYPHTTSVQNTHGEQKYFRFINKKIVVGTPNGTNVVPNGNNQFRSGPNNIAPAPNPTGQTPPVEQNRQPATEQPAAPAPAPATGGVSNFERQVIDLTNAQRKKNGLPALQTDTALSKVAKTKANDMQQKNYFSHTSPTYGSPFDMMRDFGVSYKTAGENIAKGQTSPEAVVNAWMNSEGHRKNILNPNFTHIGVGHQTSGNYWSQMFIGK</sequence>
<dbReference type="PANTHER" id="PTHR31157:SF1">
    <property type="entry name" value="SCP DOMAIN-CONTAINING PROTEIN"/>
    <property type="match status" value="1"/>
</dbReference>
<evidence type="ECO:0000313" key="4">
    <source>
        <dbReference type="EMBL" id="THE10191.1"/>
    </source>
</evidence>
<keyword evidence="2" id="KW-0732">Signal</keyword>
<feature type="region of interest" description="Disordered" evidence="1">
    <location>
        <begin position="98"/>
        <end position="147"/>
    </location>
</feature>
<gene>
    <name evidence="4" type="ORF">E1I69_19620</name>
</gene>
<dbReference type="PANTHER" id="PTHR31157">
    <property type="entry name" value="SCP DOMAIN-CONTAINING PROTEIN"/>
    <property type="match status" value="1"/>
</dbReference>
<evidence type="ECO:0000259" key="3">
    <source>
        <dbReference type="Pfam" id="PF00188"/>
    </source>
</evidence>
<feature type="chain" id="PRO_5020903408" evidence="2">
    <location>
        <begin position="28"/>
        <end position="271"/>
    </location>
</feature>
<dbReference type="EMBL" id="SLUB01000052">
    <property type="protein sequence ID" value="THE10191.1"/>
    <property type="molecule type" value="Genomic_DNA"/>
</dbReference>
<comment type="caution">
    <text evidence="4">The sequence shown here is derived from an EMBL/GenBank/DDBJ whole genome shotgun (WGS) entry which is preliminary data.</text>
</comment>
<dbReference type="PROSITE" id="PS51257">
    <property type="entry name" value="PROKAR_LIPOPROTEIN"/>
    <property type="match status" value="1"/>
</dbReference>
<dbReference type="InterPro" id="IPR014258">
    <property type="entry name" value="CAP_domain_YkwD-like"/>
</dbReference>
<dbReference type="InterPro" id="IPR014044">
    <property type="entry name" value="CAP_dom"/>
</dbReference>
<dbReference type="NCBIfam" id="TIGR02909">
    <property type="entry name" value="spore_YkwD"/>
    <property type="match status" value="1"/>
</dbReference>
<evidence type="ECO:0000256" key="2">
    <source>
        <dbReference type="SAM" id="SignalP"/>
    </source>
</evidence>
<evidence type="ECO:0000256" key="1">
    <source>
        <dbReference type="SAM" id="MobiDB-lite"/>
    </source>
</evidence>
<dbReference type="STRING" id="1033734.GCA_000285535_04345"/>
<dbReference type="InterPro" id="IPR035940">
    <property type="entry name" value="CAP_sf"/>
</dbReference>
<proteinExistence type="predicted"/>
<dbReference type="CDD" id="cd05379">
    <property type="entry name" value="CAP_bacterial"/>
    <property type="match status" value="1"/>
</dbReference>
<accession>A0A4S3PL29</accession>
<reference evidence="4 5" key="1">
    <citation type="journal article" date="2019" name="Indoor Air">
        <title>Impacts of indoor surface finishes on bacterial viability.</title>
        <authorList>
            <person name="Hu J."/>
            <person name="Maamar S.B."/>
            <person name="Glawe A.J."/>
            <person name="Gottel N."/>
            <person name="Gilbert J.A."/>
            <person name="Hartmann E.M."/>
        </authorList>
    </citation>
    <scope>NUCLEOTIDE SEQUENCE [LARGE SCALE GENOMIC DNA]</scope>
    <source>
        <strain evidence="4 5">AF060A6</strain>
    </source>
</reference>
<organism evidence="4 5">
    <name type="scientific">Bacillus timonensis</name>
    <dbReference type="NCBI Taxonomy" id="1033734"/>
    <lineage>
        <taxon>Bacteria</taxon>
        <taxon>Bacillati</taxon>
        <taxon>Bacillota</taxon>
        <taxon>Bacilli</taxon>
        <taxon>Bacillales</taxon>
        <taxon>Bacillaceae</taxon>
        <taxon>Bacillus</taxon>
    </lineage>
</organism>
<dbReference type="AlphaFoldDB" id="A0A4S3PL29"/>